<evidence type="ECO:0000256" key="1">
    <source>
        <dbReference type="SAM" id="Phobius"/>
    </source>
</evidence>
<keyword evidence="1" id="KW-0812">Transmembrane</keyword>
<keyword evidence="1" id="KW-0472">Membrane</keyword>
<reference evidence="2" key="1">
    <citation type="submission" date="2022-01" db="EMBL/GenBank/DDBJ databases">
        <title>Genome Sequence Resource for Two Populations of Ditylenchus destructor, the Migratory Endoparasitic Phytonematode.</title>
        <authorList>
            <person name="Zhang H."/>
            <person name="Lin R."/>
            <person name="Xie B."/>
        </authorList>
    </citation>
    <scope>NUCLEOTIDE SEQUENCE</scope>
    <source>
        <strain evidence="2">BazhouSP</strain>
    </source>
</reference>
<name>A0AAD4QWU6_9BILA</name>
<dbReference type="EMBL" id="JAKKPZ010000048">
    <property type="protein sequence ID" value="KAI1706389.1"/>
    <property type="molecule type" value="Genomic_DNA"/>
</dbReference>
<sequence length="210" mass="23323">MCLSKLGQIIYGALALITVGLLLASMFTNGWRQLEKKTTNITDDIKLPSDITLEDFGLFGFLCTFPKNETDVTVVNASNSTAEYCKTWFKNQPTWEKIVIGALILGLIFAAVSFVWNLLTFCACCCRGSIFRPLPLLSAFAGICIAISVALYWFKNQNYIEEIKDVQDVKHLYQHNTVSYSFWLAVGACLASFANLVVGSLVVCLADKYL</sequence>
<evidence type="ECO:0000313" key="2">
    <source>
        <dbReference type="EMBL" id="KAI1706389.1"/>
    </source>
</evidence>
<dbReference type="Proteomes" id="UP001201812">
    <property type="component" value="Unassembled WGS sequence"/>
</dbReference>
<feature type="transmembrane region" description="Helical" evidence="1">
    <location>
        <begin position="98"/>
        <end position="122"/>
    </location>
</feature>
<keyword evidence="1" id="KW-1133">Transmembrane helix</keyword>
<feature type="transmembrane region" description="Helical" evidence="1">
    <location>
        <begin position="134"/>
        <end position="154"/>
    </location>
</feature>
<dbReference type="Gene3D" id="1.20.140.150">
    <property type="match status" value="1"/>
</dbReference>
<dbReference type="PANTHER" id="PTHR37446:SF1">
    <property type="entry name" value="CLAUDIN"/>
    <property type="match status" value="1"/>
</dbReference>
<dbReference type="PANTHER" id="PTHR37446">
    <property type="entry name" value="CLAUDIN-LIKE IN CAENORHABDITIS"/>
    <property type="match status" value="1"/>
</dbReference>
<protein>
    <submittedName>
        <fullName evidence="2">Tight junction protein, claudin-like domain-containing protein</fullName>
    </submittedName>
</protein>
<evidence type="ECO:0000313" key="3">
    <source>
        <dbReference type="Proteomes" id="UP001201812"/>
    </source>
</evidence>
<proteinExistence type="predicted"/>
<feature type="transmembrane region" description="Helical" evidence="1">
    <location>
        <begin position="9"/>
        <end position="27"/>
    </location>
</feature>
<organism evidence="2 3">
    <name type="scientific">Ditylenchus destructor</name>
    <dbReference type="NCBI Taxonomy" id="166010"/>
    <lineage>
        <taxon>Eukaryota</taxon>
        <taxon>Metazoa</taxon>
        <taxon>Ecdysozoa</taxon>
        <taxon>Nematoda</taxon>
        <taxon>Chromadorea</taxon>
        <taxon>Rhabditida</taxon>
        <taxon>Tylenchina</taxon>
        <taxon>Tylenchomorpha</taxon>
        <taxon>Sphaerularioidea</taxon>
        <taxon>Anguinidae</taxon>
        <taxon>Anguininae</taxon>
        <taxon>Ditylenchus</taxon>
    </lineage>
</organism>
<accession>A0AAD4QWU6</accession>
<dbReference type="AlphaFoldDB" id="A0AAD4QWU6"/>
<keyword evidence="3" id="KW-1185">Reference proteome</keyword>
<gene>
    <name evidence="2" type="ORF">DdX_13048</name>
</gene>
<comment type="caution">
    <text evidence="2">The sequence shown here is derived from an EMBL/GenBank/DDBJ whole genome shotgun (WGS) entry which is preliminary data.</text>
</comment>
<feature type="transmembrane region" description="Helical" evidence="1">
    <location>
        <begin position="182"/>
        <end position="206"/>
    </location>
</feature>